<dbReference type="PANTHER" id="PTHR10621">
    <property type="entry name" value="UV EXCISION REPAIR PROTEIN RAD23"/>
    <property type="match status" value="1"/>
</dbReference>
<dbReference type="EMBL" id="UZAE01000812">
    <property type="protein sequence ID" value="VDN97740.1"/>
    <property type="molecule type" value="Genomic_DNA"/>
</dbReference>
<proteinExistence type="predicted"/>
<reference evidence="5" key="1">
    <citation type="submission" date="2017-02" db="UniProtKB">
        <authorList>
            <consortium name="WormBaseParasite"/>
        </authorList>
    </citation>
    <scope>IDENTIFICATION</scope>
</reference>
<dbReference type="InterPro" id="IPR000626">
    <property type="entry name" value="Ubiquitin-like_dom"/>
</dbReference>
<dbReference type="GO" id="GO:0005829">
    <property type="term" value="C:cytosol"/>
    <property type="evidence" value="ECO:0007669"/>
    <property type="project" value="TreeGrafter"/>
</dbReference>
<protein>
    <submittedName>
        <fullName evidence="5">Ubiquitin-like domain-containing protein</fullName>
    </submittedName>
</protein>
<keyword evidence="4" id="KW-1185">Reference proteome</keyword>
<dbReference type="InterPro" id="IPR029071">
    <property type="entry name" value="Ubiquitin-like_domsf"/>
</dbReference>
<dbReference type="PROSITE" id="PS50053">
    <property type="entry name" value="UBIQUITIN_2"/>
    <property type="match status" value="2"/>
</dbReference>
<gene>
    <name evidence="3" type="ORF">HNAJ_LOCUS1881</name>
</gene>
<feature type="compositionally biased region" description="Basic and acidic residues" evidence="1">
    <location>
        <begin position="160"/>
        <end position="172"/>
    </location>
</feature>
<feature type="compositionally biased region" description="Acidic residues" evidence="1">
    <location>
        <begin position="191"/>
        <end position="204"/>
    </location>
</feature>
<dbReference type="PANTHER" id="PTHR10621:SF0">
    <property type="entry name" value="UV EXCISION REPAIR PROTEIN RAD23"/>
    <property type="match status" value="1"/>
</dbReference>
<evidence type="ECO:0000313" key="4">
    <source>
        <dbReference type="Proteomes" id="UP000278807"/>
    </source>
</evidence>
<dbReference type="GO" id="GO:0043161">
    <property type="term" value="P:proteasome-mediated ubiquitin-dependent protein catabolic process"/>
    <property type="evidence" value="ECO:0007669"/>
    <property type="project" value="TreeGrafter"/>
</dbReference>
<dbReference type="SUPFAM" id="SSF54236">
    <property type="entry name" value="Ubiquitin-like"/>
    <property type="match status" value="3"/>
</dbReference>
<dbReference type="CDD" id="cd17039">
    <property type="entry name" value="Ubl_ubiquitin_like"/>
    <property type="match status" value="3"/>
</dbReference>
<evidence type="ECO:0000256" key="1">
    <source>
        <dbReference type="SAM" id="MobiDB-lite"/>
    </source>
</evidence>
<dbReference type="Gene3D" id="3.10.20.90">
    <property type="entry name" value="Phosphatidylinositol 3-kinase Catalytic Subunit, Chain A, domain 1"/>
    <property type="match status" value="2"/>
</dbReference>
<feature type="compositionally biased region" description="Basic and acidic residues" evidence="1">
    <location>
        <begin position="180"/>
        <end position="190"/>
    </location>
</feature>
<dbReference type="GO" id="GO:0031593">
    <property type="term" value="F:polyubiquitin modification-dependent protein binding"/>
    <property type="evidence" value="ECO:0007669"/>
    <property type="project" value="TreeGrafter"/>
</dbReference>
<dbReference type="GO" id="GO:0043130">
    <property type="term" value="F:ubiquitin binding"/>
    <property type="evidence" value="ECO:0007669"/>
    <property type="project" value="TreeGrafter"/>
</dbReference>
<accession>A0A0R3T4A2</accession>
<evidence type="ECO:0000259" key="2">
    <source>
        <dbReference type="PROSITE" id="PS50053"/>
    </source>
</evidence>
<dbReference type="OrthoDB" id="267397at2759"/>
<sequence length="400" mass="45550">MLVEVQHLDTTILSLKADKEFTVENLKHIISQNIHIPPSDLTLASNGEVLEDGHRFSNYCFGDVCKVLLFLRRGEQIRINIEVDFGKGKMIYIPVCVNWSVGEFKQKLQKTIKDKLFDKNNFLTFSRYIMEDDRTLEEYKVKEGSRITVFSYLDRDEKENSRLNEVNRKNGLDRPYQGNHRQEALEKEALEDFPTFEESEEPNEDIPSYATDLPPSPSPTLMEADKAEPETNQLTESSIPPPISEQQYPSRNSPQLPTEHSPMNSSINNRNGPESPGPWQTAMEPKTIVIPGGFRHRPGRSVFNRKPISESPMLEKSKSTDKMEVNFTDGSRKMIIELPTTATVADGLEAVKSRISDSDKERLRLFKGCVQMEGHHPLSQYGVVHASTLVFKKPGPVRKF</sequence>
<feature type="region of interest" description="Disordered" evidence="1">
    <location>
        <begin position="160"/>
        <end position="282"/>
    </location>
</feature>
<evidence type="ECO:0000313" key="3">
    <source>
        <dbReference type="EMBL" id="VDN97740.1"/>
    </source>
</evidence>
<dbReference type="WBParaSite" id="HNAJ_0000188201-mRNA-1">
    <property type="protein sequence ID" value="HNAJ_0000188201-mRNA-1"/>
    <property type="gene ID" value="HNAJ_0000188201"/>
</dbReference>
<feature type="compositionally biased region" description="Polar residues" evidence="1">
    <location>
        <begin position="230"/>
        <end position="272"/>
    </location>
</feature>
<name>A0A0R3T4A2_RODNA</name>
<feature type="domain" description="Ubiquitin-like" evidence="2">
    <location>
        <begin position="79"/>
        <end position="149"/>
    </location>
</feature>
<organism evidence="5">
    <name type="scientific">Rodentolepis nana</name>
    <name type="common">Dwarf tapeworm</name>
    <name type="synonym">Hymenolepis nana</name>
    <dbReference type="NCBI Taxonomy" id="102285"/>
    <lineage>
        <taxon>Eukaryota</taxon>
        <taxon>Metazoa</taxon>
        <taxon>Spiralia</taxon>
        <taxon>Lophotrochozoa</taxon>
        <taxon>Platyhelminthes</taxon>
        <taxon>Cestoda</taxon>
        <taxon>Eucestoda</taxon>
        <taxon>Cyclophyllidea</taxon>
        <taxon>Hymenolepididae</taxon>
        <taxon>Rodentolepis</taxon>
    </lineage>
</organism>
<evidence type="ECO:0000313" key="5">
    <source>
        <dbReference type="WBParaSite" id="HNAJ_0000188201-mRNA-1"/>
    </source>
</evidence>
<feature type="domain" description="Ubiquitin-like" evidence="2">
    <location>
        <begin position="1"/>
        <end position="73"/>
    </location>
</feature>
<dbReference type="AlphaFoldDB" id="A0A0R3T4A2"/>
<dbReference type="GO" id="GO:0070628">
    <property type="term" value="F:proteasome binding"/>
    <property type="evidence" value="ECO:0007669"/>
    <property type="project" value="TreeGrafter"/>
</dbReference>
<dbReference type="GO" id="GO:0005654">
    <property type="term" value="C:nucleoplasm"/>
    <property type="evidence" value="ECO:0007669"/>
    <property type="project" value="TreeGrafter"/>
</dbReference>
<dbReference type="Pfam" id="PF00240">
    <property type="entry name" value="ubiquitin"/>
    <property type="match status" value="2"/>
</dbReference>
<reference evidence="3 4" key="2">
    <citation type="submission" date="2018-11" db="EMBL/GenBank/DDBJ databases">
        <authorList>
            <consortium name="Pathogen Informatics"/>
        </authorList>
    </citation>
    <scope>NUCLEOTIDE SEQUENCE [LARGE SCALE GENOMIC DNA]</scope>
</reference>
<dbReference type="Proteomes" id="UP000278807">
    <property type="component" value="Unassembled WGS sequence"/>
</dbReference>